<dbReference type="EC" id="6.3.5.4" evidence="2"/>
<evidence type="ECO:0000256" key="1">
    <source>
        <dbReference type="ARBA" id="ARBA00005187"/>
    </source>
</evidence>
<organism evidence="5 6">
    <name type="scientific">Sphingomonas lycopersici</name>
    <dbReference type="NCBI Taxonomy" id="2951807"/>
    <lineage>
        <taxon>Bacteria</taxon>
        <taxon>Pseudomonadati</taxon>
        <taxon>Pseudomonadota</taxon>
        <taxon>Alphaproteobacteria</taxon>
        <taxon>Sphingomonadales</taxon>
        <taxon>Sphingomonadaceae</taxon>
        <taxon>Sphingomonas</taxon>
    </lineage>
</organism>
<comment type="caution">
    <text evidence="5">The sequence shown here is derived from an EMBL/GenBank/DDBJ whole genome shotgun (WGS) entry which is preliminary data.</text>
</comment>
<accession>A0AA41ZA70</accession>
<dbReference type="Pfam" id="PF00733">
    <property type="entry name" value="Asn_synthase"/>
    <property type="match status" value="1"/>
</dbReference>
<dbReference type="SUPFAM" id="SSF56235">
    <property type="entry name" value="N-terminal nucleophile aminohydrolases (Ntn hydrolases)"/>
    <property type="match status" value="1"/>
</dbReference>
<dbReference type="AlphaFoldDB" id="A0AA41ZA70"/>
<dbReference type="InterPro" id="IPR051786">
    <property type="entry name" value="ASN_synthetase/amidase"/>
</dbReference>
<evidence type="ECO:0000256" key="2">
    <source>
        <dbReference type="ARBA" id="ARBA00012737"/>
    </source>
</evidence>
<feature type="domain" description="Asparagine synthetase" evidence="4">
    <location>
        <begin position="266"/>
        <end position="628"/>
    </location>
</feature>
<keyword evidence="6" id="KW-1185">Reference proteome</keyword>
<name>A0AA41ZA70_9SPHN</name>
<dbReference type="GO" id="GO:0006529">
    <property type="term" value="P:asparagine biosynthetic process"/>
    <property type="evidence" value="ECO:0007669"/>
    <property type="project" value="InterPro"/>
</dbReference>
<proteinExistence type="predicted"/>
<dbReference type="PANTHER" id="PTHR43284:SF1">
    <property type="entry name" value="ASPARAGINE SYNTHETASE"/>
    <property type="match status" value="1"/>
</dbReference>
<evidence type="ECO:0000313" key="5">
    <source>
        <dbReference type="EMBL" id="MCW6536275.1"/>
    </source>
</evidence>
<comment type="catalytic activity">
    <reaction evidence="3">
        <text>L-aspartate + L-glutamine + ATP + H2O = L-asparagine + L-glutamate + AMP + diphosphate + H(+)</text>
        <dbReference type="Rhea" id="RHEA:12228"/>
        <dbReference type="ChEBI" id="CHEBI:15377"/>
        <dbReference type="ChEBI" id="CHEBI:15378"/>
        <dbReference type="ChEBI" id="CHEBI:29985"/>
        <dbReference type="ChEBI" id="CHEBI:29991"/>
        <dbReference type="ChEBI" id="CHEBI:30616"/>
        <dbReference type="ChEBI" id="CHEBI:33019"/>
        <dbReference type="ChEBI" id="CHEBI:58048"/>
        <dbReference type="ChEBI" id="CHEBI:58359"/>
        <dbReference type="ChEBI" id="CHEBI:456215"/>
        <dbReference type="EC" id="6.3.5.4"/>
    </reaction>
</comment>
<dbReference type="PANTHER" id="PTHR43284">
    <property type="entry name" value="ASPARAGINE SYNTHETASE (GLUTAMINE-HYDROLYZING)"/>
    <property type="match status" value="1"/>
</dbReference>
<dbReference type="InterPro" id="IPR029055">
    <property type="entry name" value="Ntn_hydrolases_N"/>
</dbReference>
<evidence type="ECO:0000259" key="4">
    <source>
        <dbReference type="Pfam" id="PF00733"/>
    </source>
</evidence>
<dbReference type="GO" id="GO:0004066">
    <property type="term" value="F:asparagine synthase (glutamine-hydrolyzing) activity"/>
    <property type="evidence" value="ECO:0007669"/>
    <property type="project" value="UniProtKB-EC"/>
</dbReference>
<dbReference type="InterPro" id="IPR014729">
    <property type="entry name" value="Rossmann-like_a/b/a_fold"/>
</dbReference>
<evidence type="ECO:0000313" key="6">
    <source>
        <dbReference type="Proteomes" id="UP001165565"/>
    </source>
</evidence>
<dbReference type="Proteomes" id="UP001165565">
    <property type="component" value="Unassembled WGS sequence"/>
</dbReference>
<dbReference type="SUPFAM" id="SSF52402">
    <property type="entry name" value="Adenine nucleotide alpha hydrolases-like"/>
    <property type="match status" value="1"/>
</dbReference>
<dbReference type="EMBL" id="JANFAV010000012">
    <property type="protein sequence ID" value="MCW6536275.1"/>
    <property type="molecule type" value="Genomic_DNA"/>
</dbReference>
<dbReference type="Gene3D" id="3.40.50.620">
    <property type="entry name" value="HUPs"/>
    <property type="match status" value="1"/>
</dbReference>
<reference evidence="5" key="1">
    <citation type="submission" date="2022-06" db="EMBL/GenBank/DDBJ databases">
        <title>Sphingomonas sp. nov. isolated from rhizosphere soil of tomato.</title>
        <authorList>
            <person name="Dong H."/>
            <person name="Gao R."/>
        </authorList>
    </citation>
    <scope>NUCLEOTIDE SEQUENCE</scope>
    <source>
        <strain evidence="5">MMSM24</strain>
    </source>
</reference>
<evidence type="ECO:0000256" key="3">
    <source>
        <dbReference type="ARBA" id="ARBA00048741"/>
    </source>
</evidence>
<dbReference type="InterPro" id="IPR001962">
    <property type="entry name" value="Asn_synthase"/>
</dbReference>
<gene>
    <name evidence="5" type="ORF">NEE01_15965</name>
</gene>
<comment type="pathway">
    <text evidence="1">Amino-acid biosynthesis; L-asparagine biosynthesis; L-asparagine from L-aspartate (L-Gln route): step 1/1.</text>
</comment>
<protein>
    <recommendedName>
        <fullName evidence="2">asparagine synthase (glutamine-hydrolyzing)</fullName>
        <ecNumber evidence="2">6.3.5.4</ecNumber>
    </recommendedName>
</protein>
<sequence length="633" mass="68461">MPAAQLCDSRSAAAYGSPPDDRVRGAIAIRRALLGPVRGSRGERSARACRVIYADPRDMSAPRFIARTHHGEPTALEERVDGIPRIFSSERVHVWGSEHCIAIGDRGCLIGHLFTRTRASRRVSSLSQSEVEAILASRGASLMRDYWGGYVAFLHIPAGITRIIRDPSGMLPVYWRRTDDEFALAAELGRPPFGRSDGLRVDPDALAVYLSSPHFAGQQTCLVGVSELLPGYALDLVAQQAIETCLWSPWDHIGAGTADPADAALELRQTVNDAVRSWGECFQSILLGMSGGLDSTIVAAGLAAGAANAHGVTMYGPDPGGDERPFATMAAEAFGIALTAEGYGDCPVDLAKPIVEGSPRPFLAHYVQPIAQVRDRMCREEGIDAFFSGNGGDNVFCSLNSVTPIVDRILARSRPRSIAATIRDIARLTNADIFTIGRSVVARLARRSRGESSINQTFLDPARLADAFERVTPHPWLEPRHEVLPGANAHVRMLRRALGNDGFHSRAAYPPSIAPLLSQPIVELCLKVPSWTWVSGGVDRALARKAFRGVIPDALLDRRGGGGPSGFVDRLYRQNEAMVLDELRSGFLQDHGIIAAAEIPDHARSGGGQHPLHPQRLLALLAADTWARHWEDG</sequence>